<dbReference type="eggNOG" id="ENOG5030RNE">
    <property type="taxonomic scope" value="Bacteria"/>
</dbReference>
<evidence type="ECO:0000313" key="2">
    <source>
        <dbReference type="Proteomes" id="UP000051647"/>
    </source>
</evidence>
<keyword evidence="2" id="KW-1185">Reference proteome</keyword>
<organism evidence="1 2">
    <name type="scientific">Companilactobacillus versmoldensis DSM 14857 = KCTC 3814</name>
    <dbReference type="NCBI Taxonomy" id="1423815"/>
    <lineage>
        <taxon>Bacteria</taxon>
        <taxon>Bacillati</taxon>
        <taxon>Bacillota</taxon>
        <taxon>Bacilli</taxon>
        <taxon>Lactobacillales</taxon>
        <taxon>Lactobacillaceae</taxon>
        <taxon>Companilactobacillus</taxon>
    </lineage>
</organism>
<comment type="caution">
    <text evidence="1">The sequence shown here is derived from an EMBL/GenBank/DDBJ whole genome shotgun (WGS) entry which is preliminary data.</text>
</comment>
<name>A0A0R1SSL0_9LACO</name>
<dbReference type="Proteomes" id="UP000051647">
    <property type="component" value="Unassembled WGS sequence"/>
</dbReference>
<evidence type="ECO:0000313" key="1">
    <source>
        <dbReference type="EMBL" id="KRL68203.1"/>
    </source>
</evidence>
<gene>
    <name evidence="1" type="ORF">FC27_GL000945</name>
</gene>
<dbReference type="OrthoDB" id="2281426at2"/>
<sequence>MKQTTYYSVMKKDELAIPWTDNAQQVLDLIKQDKDALLLSMTGKENQKTREWVEHGMIETFEQQTLDQLVADQTSKNIYLGHAFSIMDDLDSRDNSGNVPYVGALYLAAALGQKMVLPGKMIWLLDIALAHGVGFTGEIKPSDFGILDWNQDDDEFVKTLVKEPMSAPKFTRNPLTIIFTPAVNNYYFLVARAFQDVLELLKLNQGGFDFSNLQNPHSYELIHMTYELARFYPRH</sequence>
<dbReference type="STRING" id="1423815.FC27_GL000945"/>
<dbReference type="PATRIC" id="fig|1423815.3.peg.965"/>
<proteinExistence type="predicted"/>
<dbReference type="RefSeq" id="WP_010624042.1">
    <property type="nucleotide sequence ID" value="NZ_AZFA01000002.1"/>
</dbReference>
<dbReference type="EMBL" id="AZFA01000002">
    <property type="protein sequence ID" value="KRL68203.1"/>
    <property type="molecule type" value="Genomic_DNA"/>
</dbReference>
<protein>
    <submittedName>
        <fullName evidence="1">Uncharacterized protein</fullName>
    </submittedName>
</protein>
<dbReference type="AlphaFoldDB" id="A0A0R1SSL0"/>
<accession>A0A0R1SSL0</accession>
<reference evidence="1 2" key="1">
    <citation type="journal article" date="2015" name="Genome Announc.">
        <title>Expanding the biotechnology potential of lactobacilli through comparative genomics of 213 strains and associated genera.</title>
        <authorList>
            <person name="Sun Z."/>
            <person name="Harris H.M."/>
            <person name="McCann A."/>
            <person name="Guo C."/>
            <person name="Argimon S."/>
            <person name="Zhang W."/>
            <person name="Yang X."/>
            <person name="Jeffery I.B."/>
            <person name="Cooney J.C."/>
            <person name="Kagawa T.F."/>
            <person name="Liu W."/>
            <person name="Song Y."/>
            <person name="Salvetti E."/>
            <person name="Wrobel A."/>
            <person name="Rasinkangas P."/>
            <person name="Parkhill J."/>
            <person name="Rea M.C."/>
            <person name="O'Sullivan O."/>
            <person name="Ritari J."/>
            <person name="Douillard F.P."/>
            <person name="Paul Ross R."/>
            <person name="Yang R."/>
            <person name="Briner A.E."/>
            <person name="Felis G.E."/>
            <person name="de Vos W.M."/>
            <person name="Barrangou R."/>
            <person name="Klaenhammer T.R."/>
            <person name="Caufield P.W."/>
            <person name="Cui Y."/>
            <person name="Zhang H."/>
            <person name="O'Toole P.W."/>
        </authorList>
    </citation>
    <scope>NUCLEOTIDE SEQUENCE [LARGE SCALE GENOMIC DNA]</scope>
    <source>
        <strain evidence="1 2">DSM 14857</strain>
    </source>
</reference>